<accession>A0A3M2LDC7</accession>
<dbReference type="Proteomes" id="UP000279275">
    <property type="component" value="Unassembled WGS sequence"/>
</dbReference>
<feature type="compositionally biased region" description="Basic and acidic residues" evidence="1">
    <location>
        <begin position="28"/>
        <end position="37"/>
    </location>
</feature>
<gene>
    <name evidence="2" type="ORF">EBN03_04240</name>
</gene>
<dbReference type="AlphaFoldDB" id="A0A3M2LDC7"/>
<dbReference type="RefSeq" id="WP_122186448.1">
    <property type="nucleotide sequence ID" value="NZ_RFFH01000001.1"/>
</dbReference>
<proteinExistence type="predicted"/>
<sequence>MPNTTVEDAQRRSAAAGKQARKTLTRTDAGKWKPGADREDPVAILERQAETRVQQLVPIRYARMMQSPFAFLRGAPAILAADLAQSPNTGLLAQLCGDAHISNFGVYASPERSLVFDVNDFDETLPGPFEWDVKRLAASAAVAARDNGATDDQAREIAQAGTRAYREAMTKLAGMDSLEVWYQRAAAQEIDDLVSRPSQRKQVEKTIEGARKHTSLQALSKLTAPDPDGVPRIKNQPPLLVPIELVDRKLVQAAFADYRSSLPDERRVLIDRYEIVDFAMKVVGVGSVGTRCFILLLQDRETASPLFLQVKQAEASVLAAHLQPSRYANQGQRVVVGQRLMQAASDIFLGWSTASDHTFYYVRQLRDMKGSIDVGAMTAEDLGVYVALCGAVLARAHARSGDRVAISAYLGDNDVFDKSMAEFALSYADQTLADQAALQKAIDSGRVTMAERAY</sequence>
<dbReference type="PANTHER" id="PTHR39441">
    <property type="entry name" value="DUF2252 DOMAIN-CONTAINING PROTEIN"/>
    <property type="match status" value="1"/>
</dbReference>
<evidence type="ECO:0000313" key="2">
    <source>
        <dbReference type="EMBL" id="RMI35472.1"/>
    </source>
</evidence>
<protein>
    <submittedName>
        <fullName evidence="2">DUF2252 domain-containing protein</fullName>
    </submittedName>
</protein>
<dbReference type="EMBL" id="RFFH01000001">
    <property type="protein sequence ID" value="RMI35472.1"/>
    <property type="molecule type" value="Genomic_DNA"/>
</dbReference>
<evidence type="ECO:0000256" key="1">
    <source>
        <dbReference type="SAM" id="MobiDB-lite"/>
    </source>
</evidence>
<comment type="caution">
    <text evidence="2">The sequence shown here is derived from an EMBL/GenBank/DDBJ whole genome shotgun (WGS) entry which is preliminary data.</text>
</comment>
<name>A0A3M2LDC7_9NOCA</name>
<evidence type="ECO:0000313" key="3">
    <source>
        <dbReference type="Proteomes" id="UP000279275"/>
    </source>
</evidence>
<dbReference type="InterPro" id="IPR018721">
    <property type="entry name" value="DUF2252"/>
</dbReference>
<keyword evidence="3" id="KW-1185">Reference proteome</keyword>
<feature type="region of interest" description="Disordered" evidence="1">
    <location>
        <begin position="1"/>
        <end position="37"/>
    </location>
</feature>
<organism evidence="2 3">
    <name type="scientific">Nocardia stercoris</name>
    <dbReference type="NCBI Taxonomy" id="2483361"/>
    <lineage>
        <taxon>Bacteria</taxon>
        <taxon>Bacillati</taxon>
        <taxon>Actinomycetota</taxon>
        <taxon>Actinomycetes</taxon>
        <taxon>Mycobacteriales</taxon>
        <taxon>Nocardiaceae</taxon>
        <taxon>Nocardia</taxon>
    </lineage>
</organism>
<dbReference type="OrthoDB" id="1491115at2"/>
<dbReference type="PANTHER" id="PTHR39441:SF1">
    <property type="entry name" value="DUF2252 DOMAIN-CONTAINING PROTEIN"/>
    <property type="match status" value="1"/>
</dbReference>
<reference evidence="2 3" key="1">
    <citation type="submission" date="2018-10" db="EMBL/GenBank/DDBJ databases">
        <title>Isolation from cow dung.</title>
        <authorList>
            <person name="Ling L."/>
        </authorList>
    </citation>
    <scope>NUCLEOTIDE SEQUENCE [LARGE SCALE GENOMIC DNA]</scope>
    <source>
        <strain evidence="2 3">NEAU-LL90</strain>
    </source>
</reference>
<dbReference type="Pfam" id="PF10009">
    <property type="entry name" value="DUF2252"/>
    <property type="match status" value="1"/>
</dbReference>